<dbReference type="OrthoDB" id="498125at2759"/>
<evidence type="ECO:0000256" key="3">
    <source>
        <dbReference type="RuleBase" id="RU000363"/>
    </source>
</evidence>
<evidence type="ECO:0008006" key="6">
    <source>
        <dbReference type="Google" id="ProtNLM"/>
    </source>
</evidence>
<dbReference type="PANTHER" id="PTHR43639:SF1">
    <property type="entry name" value="SHORT-CHAIN DEHYDROGENASE_REDUCTASE FAMILY PROTEIN"/>
    <property type="match status" value="1"/>
</dbReference>
<dbReference type="Pfam" id="PF00106">
    <property type="entry name" value="adh_short"/>
    <property type="match status" value="1"/>
</dbReference>
<comment type="similarity">
    <text evidence="1 3">Belongs to the short-chain dehydrogenases/reductases (SDR) family.</text>
</comment>
<dbReference type="GO" id="GO:0016491">
    <property type="term" value="F:oxidoreductase activity"/>
    <property type="evidence" value="ECO:0007669"/>
    <property type="project" value="UniProtKB-KW"/>
</dbReference>
<protein>
    <recommendedName>
        <fullName evidence="6">NAD(P)-binding protein</fullName>
    </recommendedName>
</protein>
<dbReference type="InterPro" id="IPR036291">
    <property type="entry name" value="NAD(P)-bd_dom_sf"/>
</dbReference>
<keyword evidence="2" id="KW-0560">Oxidoreductase</keyword>
<dbReference type="Gene3D" id="3.40.50.720">
    <property type="entry name" value="NAD(P)-binding Rossmann-like Domain"/>
    <property type="match status" value="1"/>
</dbReference>
<name>A0A0D0C9R2_9AGAR</name>
<proteinExistence type="inferred from homology"/>
<evidence type="ECO:0000256" key="2">
    <source>
        <dbReference type="ARBA" id="ARBA00023002"/>
    </source>
</evidence>
<gene>
    <name evidence="4" type="ORF">GYMLUDRAFT_99884</name>
</gene>
<dbReference type="AlphaFoldDB" id="A0A0D0C9R2"/>
<organism evidence="4 5">
    <name type="scientific">Collybiopsis luxurians FD-317 M1</name>
    <dbReference type="NCBI Taxonomy" id="944289"/>
    <lineage>
        <taxon>Eukaryota</taxon>
        <taxon>Fungi</taxon>
        <taxon>Dikarya</taxon>
        <taxon>Basidiomycota</taxon>
        <taxon>Agaricomycotina</taxon>
        <taxon>Agaricomycetes</taxon>
        <taxon>Agaricomycetidae</taxon>
        <taxon>Agaricales</taxon>
        <taxon>Marasmiineae</taxon>
        <taxon>Omphalotaceae</taxon>
        <taxon>Collybiopsis</taxon>
        <taxon>Collybiopsis luxurians</taxon>
    </lineage>
</organism>
<dbReference type="SUPFAM" id="SSF51735">
    <property type="entry name" value="NAD(P)-binding Rossmann-fold domains"/>
    <property type="match status" value="1"/>
</dbReference>
<dbReference type="EMBL" id="KN834813">
    <property type="protein sequence ID" value="KIK54742.1"/>
    <property type="molecule type" value="Genomic_DNA"/>
</dbReference>
<dbReference type="PANTHER" id="PTHR43639">
    <property type="entry name" value="OXIDOREDUCTASE, SHORT-CHAIN DEHYDROGENASE/REDUCTASE FAMILY (AFU_ORTHOLOGUE AFUA_5G02870)"/>
    <property type="match status" value="1"/>
</dbReference>
<dbReference type="HOGENOM" id="CLU_010194_1_0_1"/>
<dbReference type="FunFam" id="3.40.50.720:FF:000084">
    <property type="entry name" value="Short-chain dehydrogenase reductase"/>
    <property type="match status" value="1"/>
</dbReference>
<evidence type="ECO:0000256" key="1">
    <source>
        <dbReference type="ARBA" id="ARBA00006484"/>
    </source>
</evidence>
<reference evidence="4 5" key="1">
    <citation type="submission" date="2014-04" db="EMBL/GenBank/DDBJ databases">
        <title>Evolutionary Origins and Diversification of the Mycorrhizal Mutualists.</title>
        <authorList>
            <consortium name="DOE Joint Genome Institute"/>
            <consortium name="Mycorrhizal Genomics Consortium"/>
            <person name="Kohler A."/>
            <person name="Kuo A."/>
            <person name="Nagy L.G."/>
            <person name="Floudas D."/>
            <person name="Copeland A."/>
            <person name="Barry K.W."/>
            <person name="Cichocki N."/>
            <person name="Veneault-Fourrey C."/>
            <person name="LaButti K."/>
            <person name="Lindquist E.A."/>
            <person name="Lipzen A."/>
            <person name="Lundell T."/>
            <person name="Morin E."/>
            <person name="Murat C."/>
            <person name="Riley R."/>
            <person name="Ohm R."/>
            <person name="Sun H."/>
            <person name="Tunlid A."/>
            <person name="Henrissat B."/>
            <person name="Grigoriev I.V."/>
            <person name="Hibbett D.S."/>
            <person name="Martin F."/>
        </authorList>
    </citation>
    <scope>NUCLEOTIDE SEQUENCE [LARGE SCALE GENOMIC DNA]</scope>
    <source>
        <strain evidence="4 5">FD-317 M1</strain>
    </source>
</reference>
<accession>A0A0D0C9R2</accession>
<dbReference type="PRINTS" id="PR00081">
    <property type="entry name" value="GDHRDH"/>
</dbReference>
<dbReference type="Proteomes" id="UP000053593">
    <property type="component" value="Unassembled WGS sequence"/>
</dbReference>
<dbReference type="PRINTS" id="PR00080">
    <property type="entry name" value="SDRFAMILY"/>
</dbReference>
<keyword evidence="5" id="KW-1185">Reference proteome</keyword>
<sequence length="245" mass="26155">MVFTQHKGVALVTAAAHGVGRAIALRLASDGYKVAVHDIPHNGDQLIEVYRNIQRLGQHSMVMTADVTSEKEVKALVEDTYKCFGGFDIMVANASVREVAPITSGNAISIWDRAFAVNTRGVFLCYKYAAEQLLSEGKGGRIIGACSSLGERGSPLLSAYSASQFAIRGLTQSAALELDEYGITVNAYAPKVPDGASDPTNGVHSKVDKLRLNTLTHQAPQTVADLVSYLVSDEAKNVTGQIMDV</sequence>
<dbReference type="InterPro" id="IPR002347">
    <property type="entry name" value="SDR_fam"/>
</dbReference>
<evidence type="ECO:0000313" key="4">
    <source>
        <dbReference type="EMBL" id="KIK54742.1"/>
    </source>
</evidence>
<evidence type="ECO:0000313" key="5">
    <source>
        <dbReference type="Proteomes" id="UP000053593"/>
    </source>
</evidence>